<feature type="region of interest" description="Disordered" evidence="1">
    <location>
        <begin position="321"/>
        <end position="443"/>
    </location>
</feature>
<accession>A0ABQ5HKX7</accession>
<feature type="region of interest" description="Disordered" evidence="1">
    <location>
        <begin position="155"/>
        <end position="197"/>
    </location>
</feature>
<proteinExistence type="predicted"/>
<evidence type="ECO:0000256" key="1">
    <source>
        <dbReference type="SAM" id="MobiDB-lite"/>
    </source>
</evidence>
<reference evidence="2" key="1">
    <citation type="journal article" date="2022" name="Int. J. Mol. Sci.">
        <title>Draft Genome of Tanacetum Coccineum: Genomic Comparison of Closely Related Tanacetum-Family Plants.</title>
        <authorList>
            <person name="Yamashiro T."/>
            <person name="Shiraishi A."/>
            <person name="Nakayama K."/>
            <person name="Satake H."/>
        </authorList>
    </citation>
    <scope>NUCLEOTIDE SEQUENCE</scope>
</reference>
<gene>
    <name evidence="2" type="ORF">Tco_1070233</name>
</gene>
<evidence type="ECO:0000313" key="3">
    <source>
        <dbReference type="Proteomes" id="UP001151760"/>
    </source>
</evidence>
<comment type="caution">
    <text evidence="2">The sequence shown here is derived from an EMBL/GenBank/DDBJ whole genome shotgun (WGS) entry which is preliminary data.</text>
</comment>
<evidence type="ECO:0000313" key="2">
    <source>
        <dbReference type="EMBL" id="GJT88516.1"/>
    </source>
</evidence>
<feature type="region of interest" description="Disordered" evidence="1">
    <location>
        <begin position="76"/>
        <end position="139"/>
    </location>
</feature>
<feature type="compositionally biased region" description="Acidic residues" evidence="1">
    <location>
        <begin position="160"/>
        <end position="176"/>
    </location>
</feature>
<dbReference type="EMBL" id="BQNB010019738">
    <property type="protein sequence ID" value="GJT88516.1"/>
    <property type="molecule type" value="Genomic_DNA"/>
</dbReference>
<dbReference type="Proteomes" id="UP001151760">
    <property type="component" value="Unassembled WGS sequence"/>
</dbReference>
<name>A0ABQ5HKX7_9ASTR</name>
<organism evidence="2 3">
    <name type="scientific">Tanacetum coccineum</name>
    <dbReference type="NCBI Taxonomy" id="301880"/>
    <lineage>
        <taxon>Eukaryota</taxon>
        <taxon>Viridiplantae</taxon>
        <taxon>Streptophyta</taxon>
        <taxon>Embryophyta</taxon>
        <taxon>Tracheophyta</taxon>
        <taxon>Spermatophyta</taxon>
        <taxon>Magnoliopsida</taxon>
        <taxon>eudicotyledons</taxon>
        <taxon>Gunneridae</taxon>
        <taxon>Pentapetalae</taxon>
        <taxon>asterids</taxon>
        <taxon>campanulids</taxon>
        <taxon>Asterales</taxon>
        <taxon>Asteraceae</taxon>
        <taxon>Asteroideae</taxon>
        <taxon>Anthemideae</taxon>
        <taxon>Anthemidinae</taxon>
        <taxon>Tanacetum</taxon>
    </lineage>
</organism>
<evidence type="ECO:0008006" key="4">
    <source>
        <dbReference type="Google" id="ProtNLM"/>
    </source>
</evidence>
<feature type="compositionally biased region" description="Basic and acidic residues" evidence="1">
    <location>
        <begin position="414"/>
        <end position="427"/>
    </location>
</feature>
<feature type="compositionally biased region" description="Basic and acidic residues" evidence="1">
    <location>
        <begin position="336"/>
        <end position="346"/>
    </location>
</feature>
<sequence>MKLVLHDESEESKGELENRPTGKKERIPIAVVIQESPSIPAKKTQESSGKLKGIDLLYDTTQLELETQREIKASRHEIIFQHQTGGSSEGAGLRPDVPDELTRKSADSDEGAGTLPEVSDVSEDKSKARDDLDDWGSTNDEEYLLAYKDEKPKDILWQSTDDEEFENDDEEDESDEDKSIDIKKTDDERTNTDDEDTPLDAFQKVLRSHTKECKKEHSKKKDYKDIIEESIQANVINEVKNFLLKFLPHAVKEALEKTPPSLGQSSFQGQSTIKAAESLFEYELKKILYAKMHKSQSNLTHEMHQELFDVITWPMLLDETNMEKGDKPNTVLKKRDRGDDQDKDPSIRSNQGKKTKKRRGNESKSSKKTSTTKESSKGKSPARTSKSGKSVGDAGQPPHTDADETQADTASKIPKNDWFKKSPRPETLDQDWNTVKIVDDAPE</sequence>
<keyword evidence="3" id="KW-1185">Reference proteome</keyword>
<feature type="compositionally biased region" description="Basic and acidic residues" evidence="1">
    <location>
        <begin position="96"/>
        <end position="107"/>
    </location>
</feature>
<feature type="region of interest" description="Disordered" evidence="1">
    <location>
        <begin position="1"/>
        <end position="27"/>
    </location>
</feature>
<reference evidence="2" key="2">
    <citation type="submission" date="2022-01" db="EMBL/GenBank/DDBJ databases">
        <authorList>
            <person name="Yamashiro T."/>
            <person name="Shiraishi A."/>
            <person name="Satake H."/>
            <person name="Nakayama K."/>
        </authorList>
    </citation>
    <scope>NUCLEOTIDE SEQUENCE</scope>
</reference>
<feature type="compositionally biased region" description="Basic and acidic residues" evidence="1">
    <location>
        <begin position="177"/>
        <end position="192"/>
    </location>
</feature>
<protein>
    <recommendedName>
        <fullName evidence="4">Ubinuclein middle domain-containing protein</fullName>
    </recommendedName>
</protein>